<proteinExistence type="predicted"/>
<dbReference type="Proteomes" id="UP001249851">
    <property type="component" value="Unassembled WGS sequence"/>
</dbReference>
<dbReference type="GO" id="GO:0005509">
    <property type="term" value="F:calcium ion binding"/>
    <property type="evidence" value="ECO:0007669"/>
    <property type="project" value="InterPro"/>
</dbReference>
<comment type="caution">
    <text evidence="2">The sequence shown here is derived from an EMBL/GenBank/DDBJ whole genome shotgun (WGS) entry which is preliminary data.</text>
</comment>
<accession>A0AAD9Q5C5</accession>
<name>A0AAD9Q5C5_ACRCE</name>
<dbReference type="PROSITE" id="PS50222">
    <property type="entry name" value="EF_HAND_2"/>
    <property type="match status" value="1"/>
</dbReference>
<evidence type="ECO:0000313" key="3">
    <source>
        <dbReference type="Proteomes" id="UP001249851"/>
    </source>
</evidence>
<organism evidence="2 3">
    <name type="scientific">Acropora cervicornis</name>
    <name type="common">Staghorn coral</name>
    <dbReference type="NCBI Taxonomy" id="6130"/>
    <lineage>
        <taxon>Eukaryota</taxon>
        <taxon>Metazoa</taxon>
        <taxon>Cnidaria</taxon>
        <taxon>Anthozoa</taxon>
        <taxon>Hexacorallia</taxon>
        <taxon>Scleractinia</taxon>
        <taxon>Astrocoeniina</taxon>
        <taxon>Acroporidae</taxon>
        <taxon>Acropora</taxon>
    </lineage>
</organism>
<dbReference type="InterPro" id="IPR011992">
    <property type="entry name" value="EF-hand-dom_pair"/>
</dbReference>
<gene>
    <name evidence="2" type="ORF">P5673_023327</name>
</gene>
<reference evidence="2" key="1">
    <citation type="journal article" date="2023" name="G3 (Bethesda)">
        <title>Whole genome assembly and annotation of the endangered Caribbean coral Acropora cervicornis.</title>
        <authorList>
            <person name="Selwyn J.D."/>
            <person name="Vollmer S.V."/>
        </authorList>
    </citation>
    <scope>NUCLEOTIDE SEQUENCE</scope>
    <source>
        <strain evidence="2">K2</strain>
    </source>
</reference>
<dbReference type="AlphaFoldDB" id="A0AAD9Q5C5"/>
<evidence type="ECO:0000259" key="1">
    <source>
        <dbReference type="PROSITE" id="PS50222"/>
    </source>
</evidence>
<feature type="domain" description="EF-hand" evidence="1">
    <location>
        <begin position="39"/>
        <end position="74"/>
    </location>
</feature>
<evidence type="ECO:0000313" key="2">
    <source>
        <dbReference type="EMBL" id="KAK2554984.1"/>
    </source>
</evidence>
<dbReference type="EMBL" id="JARQWQ010000065">
    <property type="protein sequence ID" value="KAK2554984.1"/>
    <property type="molecule type" value="Genomic_DNA"/>
</dbReference>
<dbReference type="Gene3D" id="1.10.238.10">
    <property type="entry name" value="EF-hand"/>
    <property type="match status" value="1"/>
</dbReference>
<dbReference type="InterPro" id="IPR002048">
    <property type="entry name" value="EF_hand_dom"/>
</dbReference>
<protein>
    <submittedName>
        <fullName evidence="2">Calmodulin</fullName>
    </submittedName>
</protein>
<reference evidence="2" key="2">
    <citation type="journal article" date="2023" name="Science">
        <title>Genomic signatures of disease resistance in endangered staghorn corals.</title>
        <authorList>
            <person name="Vollmer S.V."/>
            <person name="Selwyn J.D."/>
            <person name="Despard B.A."/>
            <person name="Roesel C.L."/>
        </authorList>
    </citation>
    <scope>NUCLEOTIDE SEQUENCE</scope>
    <source>
        <strain evidence="2">K2</strain>
    </source>
</reference>
<sequence length="74" mass="8802">MKKRQRKLISVRRVFDADNKGFIYTADLRFIILNMDCSIPRDELNELIMSTNLNQDRKISLQEFLSLLMPVKEK</sequence>
<dbReference type="Pfam" id="PF13499">
    <property type="entry name" value="EF-hand_7"/>
    <property type="match status" value="1"/>
</dbReference>
<keyword evidence="3" id="KW-1185">Reference proteome</keyword>
<dbReference type="SUPFAM" id="SSF47473">
    <property type="entry name" value="EF-hand"/>
    <property type="match status" value="1"/>
</dbReference>